<evidence type="ECO:0000313" key="2">
    <source>
        <dbReference type="Proteomes" id="UP001060170"/>
    </source>
</evidence>
<comment type="caution">
    <text evidence="1">The sequence shown here is derived from an EMBL/GenBank/DDBJ whole genome shotgun (WGS) entry which is preliminary data.</text>
</comment>
<reference evidence="2" key="1">
    <citation type="journal article" date="2018" name="BMC Genomics">
        <title>Genomic insights into host adaptation between the wheat stripe rust pathogen (Puccinia striiformis f. sp. tritici) and the barley stripe rust pathogen (Puccinia striiformis f. sp. hordei).</title>
        <authorList>
            <person name="Xia C."/>
            <person name="Wang M."/>
            <person name="Yin C."/>
            <person name="Cornejo O.E."/>
            <person name="Hulbert S.H."/>
            <person name="Chen X."/>
        </authorList>
    </citation>
    <scope>NUCLEOTIDE SEQUENCE [LARGE SCALE GENOMIC DNA]</scope>
    <source>
        <strain evidence="2">93-210</strain>
    </source>
</reference>
<reference evidence="1 2" key="3">
    <citation type="journal article" date="2022" name="Microbiol. Spectr.">
        <title>Folding features and dynamics of 3D genome architecture in plant fungal pathogens.</title>
        <authorList>
            <person name="Xia C."/>
        </authorList>
    </citation>
    <scope>NUCLEOTIDE SEQUENCE [LARGE SCALE GENOMIC DNA]</scope>
    <source>
        <strain evidence="1 2">93-210</strain>
    </source>
</reference>
<gene>
    <name evidence="1" type="ORF">MJO28_002845</name>
</gene>
<reference evidence="2" key="2">
    <citation type="journal article" date="2018" name="Mol. Plant Microbe Interact.">
        <title>Genome sequence resources for the wheat stripe rust pathogen (Puccinia striiformis f. sp. tritici) and the barley stripe rust pathogen (Puccinia striiformis f. sp. hordei).</title>
        <authorList>
            <person name="Xia C."/>
            <person name="Wang M."/>
            <person name="Yin C."/>
            <person name="Cornejo O.E."/>
            <person name="Hulbert S.H."/>
            <person name="Chen X."/>
        </authorList>
    </citation>
    <scope>NUCLEOTIDE SEQUENCE [LARGE SCALE GENOMIC DNA]</scope>
    <source>
        <strain evidence="2">93-210</strain>
    </source>
</reference>
<accession>A0ACC0ERK6</accession>
<evidence type="ECO:0000313" key="1">
    <source>
        <dbReference type="EMBL" id="KAI7959054.1"/>
    </source>
</evidence>
<dbReference type="EMBL" id="CM045867">
    <property type="protein sequence ID" value="KAI7959054.1"/>
    <property type="molecule type" value="Genomic_DNA"/>
</dbReference>
<proteinExistence type="predicted"/>
<dbReference type="Proteomes" id="UP001060170">
    <property type="component" value="Chromosome 3"/>
</dbReference>
<sequence length="289" mass="32576">MTGTEETTEGAAPQPSHDQPSAKTAKPTNPTNNKLKKTKGRPADSPDVTLSKTLSYILRHGAINEKLEIRADGFIRLDELLKRPKMKNNTIEDIKRVVAENEKQRFTIIKEEEVDGTTIRYIRANQGHSLKVERPDLIPVTDQSELPTVVHGTYSKVWDNIGKKNSYFISQKITFQEGIKPMTRTHIHFSKGLLGEEGVVSVFPVIMDWIYLDKHALVGFSLGMRASCDIFIYLDVEKCFKDKIEFLISSNGVILSEGLPGSKKITTEYFKKVIKKDGTVLYPLTNHES</sequence>
<protein>
    <submittedName>
        <fullName evidence="1">Uncharacterized protein</fullName>
    </submittedName>
</protein>
<organism evidence="1 2">
    <name type="scientific">Puccinia striiformis f. sp. tritici</name>
    <dbReference type="NCBI Taxonomy" id="168172"/>
    <lineage>
        <taxon>Eukaryota</taxon>
        <taxon>Fungi</taxon>
        <taxon>Dikarya</taxon>
        <taxon>Basidiomycota</taxon>
        <taxon>Pucciniomycotina</taxon>
        <taxon>Pucciniomycetes</taxon>
        <taxon>Pucciniales</taxon>
        <taxon>Pucciniaceae</taxon>
        <taxon>Puccinia</taxon>
    </lineage>
</organism>
<name>A0ACC0ERK6_9BASI</name>
<keyword evidence="2" id="KW-1185">Reference proteome</keyword>